<evidence type="ECO:0000313" key="3">
    <source>
        <dbReference type="Proteomes" id="UP000026915"/>
    </source>
</evidence>
<accession>A0A061E753</accession>
<organism evidence="2 3">
    <name type="scientific">Theobroma cacao</name>
    <name type="common">Cacao</name>
    <name type="synonym">Cocoa</name>
    <dbReference type="NCBI Taxonomy" id="3641"/>
    <lineage>
        <taxon>Eukaryota</taxon>
        <taxon>Viridiplantae</taxon>
        <taxon>Streptophyta</taxon>
        <taxon>Embryophyta</taxon>
        <taxon>Tracheophyta</taxon>
        <taxon>Spermatophyta</taxon>
        <taxon>Magnoliopsida</taxon>
        <taxon>eudicotyledons</taxon>
        <taxon>Gunneridae</taxon>
        <taxon>Pentapetalae</taxon>
        <taxon>rosids</taxon>
        <taxon>malvids</taxon>
        <taxon>Malvales</taxon>
        <taxon>Malvaceae</taxon>
        <taxon>Byttnerioideae</taxon>
        <taxon>Theobroma</taxon>
    </lineage>
</organism>
<dbReference type="EMBL" id="CM001880">
    <property type="protein sequence ID" value="EOY00478.1"/>
    <property type="molecule type" value="Genomic_DNA"/>
</dbReference>
<dbReference type="AlphaFoldDB" id="A0A061E753"/>
<dbReference type="HOGENOM" id="CLU_867159_0_0_1"/>
<dbReference type="Proteomes" id="UP000026915">
    <property type="component" value="Chromosome 2"/>
</dbReference>
<evidence type="ECO:0000256" key="1">
    <source>
        <dbReference type="SAM" id="MobiDB-lite"/>
    </source>
</evidence>
<feature type="compositionally biased region" description="Acidic residues" evidence="1">
    <location>
        <begin position="126"/>
        <end position="149"/>
    </location>
</feature>
<gene>
    <name evidence="2" type="ORF">TCM_010363</name>
</gene>
<feature type="compositionally biased region" description="Polar residues" evidence="1">
    <location>
        <begin position="77"/>
        <end position="92"/>
    </location>
</feature>
<reference evidence="2 3" key="1">
    <citation type="journal article" date="2013" name="Genome Biol.">
        <title>The genome sequence of the most widely cultivated cacao type and its use to identify candidate genes regulating pod color.</title>
        <authorList>
            <person name="Motamayor J.C."/>
            <person name="Mockaitis K."/>
            <person name="Schmutz J."/>
            <person name="Haiminen N."/>
            <person name="Iii D.L."/>
            <person name="Cornejo O."/>
            <person name="Findley S.D."/>
            <person name="Zheng P."/>
            <person name="Utro F."/>
            <person name="Royaert S."/>
            <person name="Saski C."/>
            <person name="Jenkins J."/>
            <person name="Podicheti R."/>
            <person name="Zhao M."/>
            <person name="Scheffler B.E."/>
            <person name="Stack J.C."/>
            <person name="Feltus F.A."/>
            <person name="Mustiga G.M."/>
            <person name="Amores F."/>
            <person name="Phillips W."/>
            <person name="Marelli J.P."/>
            <person name="May G.D."/>
            <person name="Shapiro H."/>
            <person name="Ma J."/>
            <person name="Bustamante C.D."/>
            <person name="Schnell R.J."/>
            <person name="Main D."/>
            <person name="Gilbert D."/>
            <person name="Parida L."/>
            <person name="Kuhn D.N."/>
        </authorList>
    </citation>
    <scope>NUCLEOTIDE SEQUENCE [LARGE SCALE GENOMIC DNA]</scope>
    <source>
        <strain evidence="3">cv. Matina 1-6</strain>
    </source>
</reference>
<dbReference type="Gramene" id="EOY00478">
    <property type="protein sequence ID" value="EOY00478"/>
    <property type="gene ID" value="TCM_010363"/>
</dbReference>
<name>A0A061E753_THECC</name>
<proteinExistence type="predicted"/>
<keyword evidence="3" id="KW-1185">Reference proteome</keyword>
<feature type="region of interest" description="Disordered" evidence="1">
    <location>
        <begin position="72"/>
        <end position="92"/>
    </location>
</feature>
<evidence type="ECO:0000313" key="2">
    <source>
        <dbReference type="EMBL" id="EOY00478.1"/>
    </source>
</evidence>
<sequence length="321" mass="35662">MIESLPRSLMQSMCSGANHPYFSPPLNLVPADYPHPPSKVKFGADYPDLSLPTAPSPAEDRMSDKVVIKERYENEDNPNTQFDDPSNDLDNNTILVSSEYEKINMFVEVEHSEDDDDDEGVKGQEEETEVDVEKDDDNESDDPEDESDENEFAYFCIVMVKYKTTVGYRARLSGVGKFTTQPLIPPPQSSPPAMRPPMPPQLSIPSMSTPMSIPTATLFNSEETPPTLTIAIGISNSISQSRVQWPNSEMLQRLVTFSEYGDDPSSQLKFDSVAWSEAIGRLQTTRTQVYKFSTRMQPASLFAPATTFKSACGLMPYVAAA</sequence>
<feature type="region of interest" description="Disordered" evidence="1">
    <location>
        <begin position="111"/>
        <end position="149"/>
    </location>
</feature>
<protein>
    <submittedName>
        <fullName evidence="2">Uncharacterized protein</fullName>
    </submittedName>
</protein>
<dbReference type="InParanoid" id="A0A061E753"/>